<dbReference type="EMBL" id="CAJNOQ010060332">
    <property type="protein sequence ID" value="CAF1669921.1"/>
    <property type="molecule type" value="Genomic_DNA"/>
</dbReference>
<dbReference type="EMBL" id="CAJOBC010139335">
    <property type="protein sequence ID" value="CAF4639874.1"/>
    <property type="molecule type" value="Genomic_DNA"/>
</dbReference>
<protein>
    <submittedName>
        <fullName evidence="1">Uncharacterized protein</fullName>
    </submittedName>
</protein>
<gene>
    <name evidence="1" type="ORF">GPM918_LOCUS46273</name>
    <name evidence="2" type="ORF">SRO942_LOCUS50102</name>
</gene>
<evidence type="ECO:0000313" key="2">
    <source>
        <dbReference type="EMBL" id="CAF4639874.1"/>
    </source>
</evidence>
<feature type="non-terminal residue" evidence="1">
    <location>
        <position position="39"/>
    </location>
</feature>
<sequence>MEQENEIKRINRDRQRLNDEQQLLILNQNGFKKETSRIR</sequence>
<dbReference type="Proteomes" id="UP000681722">
    <property type="component" value="Unassembled WGS sequence"/>
</dbReference>
<comment type="caution">
    <text evidence="1">The sequence shown here is derived from an EMBL/GenBank/DDBJ whole genome shotgun (WGS) entry which is preliminary data.</text>
</comment>
<dbReference type="Proteomes" id="UP000663829">
    <property type="component" value="Unassembled WGS sequence"/>
</dbReference>
<accession>A0A816G6W1</accession>
<proteinExistence type="predicted"/>
<name>A0A816G6W1_9BILA</name>
<evidence type="ECO:0000313" key="1">
    <source>
        <dbReference type="EMBL" id="CAF1669921.1"/>
    </source>
</evidence>
<dbReference type="AlphaFoldDB" id="A0A816G6W1"/>
<evidence type="ECO:0000313" key="3">
    <source>
        <dbReference type="Proteomes" id="UP000663829"/>
    </source>
</evidence>
<reference evidence="1" key="1">
    <citation type="submission" date="2021-02" db="EMBL/GenBank/DDBJ databases">
        <authorList>
            <person name="Nowell W R."/>
        </authorList>
    </citation>
    <scope>NUCLEOTIDE SEQUENCE</scope>
</reference>
<keyword evidence="3" id="KW-1185">Reference proteome</keyword>
<organism evidence="1 3">
    <name type="scientific">Didymodactylos carnosus</name>
    <dbReference type="NCBI Taxonomy" id="1234261"/>
    <lineage>
        <taxon>Eukaryota</taxon>
        <taxon>Metazoa</taxon>
        <taxon>Spiralia</taxon>
        <taxon>Gnathifera</taxon>
        <taxon>Rotifera</taxon>
        <taxon>Eurotatoria</taxon>
        <taxon>Bdelloidea</taxon>
        <taxon>Philodinida</taxon>
        <taxon>Philodinidae</taxon>
        <taxon>Didymodactylos</taxon>
    </lineage>
</organism>